<evidence type="ECO:0000256" key="2">
    <source>
        <dbReference type="ARBA" id="ARBA00005751"/>
    </source>
</evidence>
<dbReference type="RefSeq" id="WP_343909170.1">
    <property type="nucleotide sequence ID" value="NZ_BAAAJE010000022.1"/>
</dbReference>
<protein>
    <recommendedName>
        <fullName evidence="9 10">Protein translocase subunit SecY</fullName>
    </recommendedName>
</protein>
<dbReference type="HAMAP" id="MF_01465">
    <property type="entry name" value="SecY"/>
    <property type="match status" value="1"/>
</dbReference>
<dbReference type="InterPro" id="IPR002208">
    <property type="entry name" value="SecY/SEC61-alpha"/>
</dbReference>
<keyword evidence="3 9" id="KW-0813">Transport</keyword>
<name>A0ABN1UMM1_9ACTN</name>
<organism evidence="13 14">
    <name type="scientific">Nocardioides aquiterrae</name>
    <dbReference type="NCBI Taxonomy" id="203799"/>
    <lineage>
        <taxon>Bacteria</taxon>
        <taxon>Bacillati</taxon>
        <taxon>Actinomycetota</taxon>
        <taxon>Actinomycetes</taxon>
        <taxon>Propionibacteriales</taxon>
        <taxon>Nocardioidaceae</taxon>
        <taxon>Nocardioides</taxon>
    </lineage>
</organism>
<evidence type="ECO:0000256" key="8">
    <source>
        <dbReference type="ARBA" id="ARBA00023136"/>
    </source>
</evidence>
<dbReference type="PRINTS" id="PR00303">
    <property type="entry name" value="SECYTRNLCASE"/>
</dbReference>
<reference evidence="13 14" key="1">
    <citation type="journal article" date="2019" name="Int. J. Syst. Evol. Microbiol.">
        <title>The Global Catalogue of Microorganisms (GCM) 10K type strain sequencing project: providing services to taxonomists for standard genome sequencing and annotation.</title>
        <authorList>
            <consortium name="The Broad Institute Genomics Platform"/>
            <consortium name="The Broad Institute Genome Sequencing Center for Infectious Disease"/>
            <person name="Wu L."/>
            <person name="Ma J."/>
        </authorList>
    </citation>
    <scope>NUCLEOTIDE SEQUENCE [LARGE SCALE GENOMIC DNA]</scope>
    <source>
        <strain evidence="13 14">JCM 11813</strain>
    </source>
</reference>
<keyword evidence="4 9" id="KW-0812">Transmembrane</keyword>
<comment type="similarity">
    <text evidence="2 9 12">Belongs to the SecY/SEC61-alpha family.</text>
</comment>
<comment type="caution">
    <text evidence="13">The sequence shown here is derived from an EMBL/GenBank/DDBJ whole genome shotgun (WGS) entry which is preliminary data.</text>
</comment>
<dbReference type="PROSITE" id="PS00756">
    <property type="entry name" value="SECY_2"/>
    <property type="match status" value="1"/>
</dbReference>
<proteinExistence type="inferred from homology"/>
<dbReference type="Proteomes" id="UP001499979">
    <property type="component" value="Unassembled WGS sequence"/>
</dbReference>
<evidence type="ECO:0000256" key="3">
    <source>
        <dbReference type="ARBA" id="ARBA00022448"/>
    </source>
</evidence>
<evidence type="ECO:0000256" key="1">
    <source>
        <dbReference type="ARBA" id="ARBA00004141"/>
    </source>
</evidence>
<keyword evidence="7 9" id="KW-0811">Translocation</keyword>
<feature type="transmembrane region" description="Helical" evidence="9">
    <location>
        <begin position="158"/>
        <end position="178"/>
    </location>
</feature>
<evidence type="ECO:0000256" key="6">
    <source>
        <dbReference type="ARBA" id="ARBA00022989"/>
    </source>
</evidence>
<dbReference type="Pfam" id="PF00344">
    <property type="entry name" value="SecY"/>
    <property type="match status" value="1"/>
</dbReference>
<feature type="transmembrane region" description="Helical" evidence="9">
    <location>
        <begin position="70"/>
        <end position="97"/>
    </location>
</feature>
<comment type="caution">
    <text evidence="9">Lacks conserved residue(s) required for the propagation of feature annotation.</text>
</comment>
<dbReference type="NCBIfam" id="TIGR00967">
    <property type="entry name" value="3a0501s007"/>
    <property type="match status" value="1"/>
</dbReference>
<dbReference type="InterPro" id="IPR023201">
    <property type="entry name" value="SecY_dom_sf"/>
</dbReference>
<feature type="transmembrane region" description="Helical" evidence="9">
    <location>
        <begin position="375"/>
        <end position="393"/>
    </location>
</feature>
<keyword evidence="14" id="KW-1185">Reference proteome</keyword>
<evidence type="ECO:0000256" key="5">
    <source>
        <dbReference type="ARBA" id="ARBA00022927"/>
    </source>
</evidence>
<dbReference type="PIRSF" id="PIRSF004557">
    <property type="entry name" value="SecY"/>
    <property type="match status" value="1"/>
</dbReference>
<dbReference type="InterPro" id="IPR026593">
    <property type="entry name" value="SecY"/>
</dbReference>
<gene>
    <name evidence="9 13" type="primary">secY</name>
    <name evidence="13" type="ORF">GCM10009606_37690</name>
</gene>
<evidence type="ECO:0000256" key="12">
    <source>
        <dbReference type="RuleBase" id="RU004349"/>
    </source>
</evidence>
<evidence type="ECO:0000256" key="10">
    <source>
        <dbReference type="RuleBase" id="RU000537"/>
    </source>
</evidence>
<evidence type="ECO:0000313" key="14">
    <source>
        <dbReference type="Proteomes" id="UP001499979"/>
    </source>
</evidence>
<comment type="function">
    <text evidence="9 10">The central subunit of the protein translocation channel SecYEG. Consists of two halves formed by TMs 1-5 and 6-10. These two domains form a lateral gate at the front which open onto the bilayer between TMs 2 and 7, and are clamped together by SecE at the back. The channel is closed by both a pore ring composed of hydrophobic SecY resides and a short helix (helix 2A) on the extracellular side of the membrane which forms a plug. The plug probably moves laterally to allow the channel to open. The ring and the pore may move independently.</text>
</comment>
<dbReference type="PROSITE" id="PS00755">
    <property type="entry name" value="SECY_1"/>
    <property type="match status" value="1"/>
</dbReference>
<keyword evidence="9" id="KW-1003">Cell membrane</keyword>
<evidence type="ECO:0000256" key="11">
    <source>
        <dbReference type="RuleBase" id="RU003484"/>
    </source>
</evidence>
<comment type="subcellular location">
    <subcellularLocation>
        <location evidence="9">Cell membrane</location>
        <topology evidence="9">Multi-pass membrane protein</topology>
    </subcellularLocation>
    <subcellularLocation>
        <location evidence="1 11">Membrane</location>
        <topology evidence="1 11">Multi-pass membrane protein</topology>
    </subcellularLocation>
</comment>
<sequence>MLSAFANAFRTPDLRRKLLFVLMIITIFRLGSQIPTPGVNVANVQRCVDAATSGENASLYSLVNLFSGGALLQLTIFALGIMPYITASIILQLLVVVIPRLEALKKEGQSGQTKITQYTRYLTLGLAVLQATGIVALARSGSLLQNCQENLLHDDGTATFLVMVVTMTAGTAVIMWLGELITERGIGNGMSLLIFTQVVSGFPSSLWAVQKSKGWWTLGVVIVIGLVVIAAVIFVEQAQRRIPVQYARRMVGRKMFGGSSTYIPLKVNQAGVIPVIFASSLLYLPAMLASFNSDPNNKWATWISDYLVRGDHPLYMLAFFALIVFFTYFYVSITFNPQEVADNMKKYGGFIPGIRAGKPTEDYLSYVLSRITLPGALYLGLIALIPLIAFAVIGANQNFPFGGTSILIMVGVALDTVKQIESQLQQRNYEGFLR</sequence>
<keyword evidence="8 9" id="KW-0472">Membrane</keyword>
<dbReference type="SUPFAM" id="SSF103491">
    <property type="entry name" value="Preprotein translocase SecY subunit"/>
    <property type="match status" value="1"/>
</dbReference>
<dbReference type="InterPro" id="IPR030659">
    <property type="entry name" value="SecY_CS"/>
</dbReference>
<feature type="transmembrane region" description="Helical" evidence="9">
    <location>
        <begin position="190"/>
        <end position="209"/>
    </location>
</feature>
<keyword evidence="5 9" id="KW-0653">Protein transport</keyword>
<evidence type="ECO:0000256" key="7">
    <source>
        <dbReference type="ARBA" id="ARBA00023010"/>
    </source>
</evidence>
<feature type="transmembrane region" description="Helical" evidence="9">
    <location>
        <begin position="215"/>
        <end position="235"/>
    </location>
</feature>
<dbReference type="EMBL" id="BAAAJE010000022">
    <property type="protein sequence ID" value="GAA1156033.1"/>
    <property type="molecule type" value="Genomic_DNA"/>
</dbReference>
<accession>A0ABN1UMM1</accession>
<evidence type="ECO:0000256" key="9">
    <source>
        <dbReference type="HAMAP-Rule" id="MF_01465"/>
    </source>
</evidence>
<evidence type="ECO:0000256" key="4">
    <source>
        <dbReference type="ARBA" id="ARBA00022692"/>
    </source>
</evidence>
<dbReference type="PANTHER" id="PTHR10906">
    <property type="entry name" value="SECY/SEC61-ALPHA FAMILY MEMBER"/>
    <property type="match status" value="1"/>
</dbReference>
<feature type="transmembrane region" description="Helical" evidence="9">
    <location>
        <begin position="312"/>
        <end position="331"/>
    </location>
</feature>
<feature type="transmembrane region" description="Helical" evidence="9">
    <location>
        <begin position="118"/>
        <end position="138"/>
    </location>
</feature>
<dbReference type="Gene3D" id="1.10.3370.10">
    <property type="entry name" value="SecY subunit domain"/>
    <property type="match status" value="1"/>
</dbReference>
<comment type="subunit">
    <text evidence="9">Component of the Sec protein translocase complex. Heterotrimer consisting of SecY, SecE and SecG subunits. The heterotrimers can form oligomers, although 1 heterotrimer is thought to be able to translocate proteins. Interacts with the ribosome. Interacts with SecDF, and other proteins may be involved. Interacts with SecA.</text>
</comment>
<evidence type="ECO:0000313" key="13">
    <source>
        <dbReference type="EMBL" id="GAA1156033.1"/>
    </source>
</evidence>
<keyword evidence="6 9" id="KW-1133">Transmembrane helix</keyword>